<keyword evidence="2" id="KW-1185">Reference proteome</keyword>
<comment type="caution">
    <text evidence="1">The sequence shown here is derived from an EMBL/GenBank/DDBJ whole genome shotgun (WGS) entry which is preliminary data.</text>
</comment>
<organism evidence="1 2">
    <name type="scientific">Austropuccinia psidii MF-1</name>
    <dbReference type="NCBI Taxonomy" id="1389203"/>
    <lineage>
        <taxon>Eukaryota</taxon>
        <taxon>Fungi</taxon>
        <taxon>Dikarya</taxon>
        <taxon>Basidiomycota</taxon>
        <taxon>Pucciniomycotina</taxon>
        <taxon>Pucciniomycetes</taxon>
        <taxon>Pucciniales</taxon>
        <taxon>Sphaerophragmiaceae</taxon>
        <taxon>Austropuccinia</taxon>
    </lineage>
</organism>
<dbReference type="AlphaFoldDB" id="A0A9Q3F1E1"/>
<accession>A0A9Q3F1E1</accession>
<sequence>MFLLQDLTPFESLHHIHLKSLNRLLTGLGAQKLTIQGRGYCHNHGKTASQLAFMASQATTNAWPIGHIINPRPSDHSWCGMALGPYPWPQTPNKALRSYPAPLALLSNFQPHQPPGQYP</sequence>
<name>A0A9Q3F1E1_9BASI</name>
<protein>
    <submittedName>
        <fullName evidence="1">Uncharacterized protein</fullName>
    </submittedName>
</protein>
<dbReference type="Proteomes" id="UP000765509">
    <property type="component" value="Unassembled WGS sequence"/>
</dbReference>
<evidence type="ECO:0000313" key="1">
    <source>
        <dbReference type="EMBL" id="MBW0532081.1"/>
    </source>
</evidence>
<gene>
    <name evidence="1" type="ORF">O181_071796</name>
</gene>
<evidence type="ECO:0000313" key="2">
    <source>
        <dbReference type="Proteomes" id="UP000765509"/>
    </source>
</evidence>
<dbReference type="EMBL" id="AVOT02037396">
    <property type="protein sequence ID" value="MBW0532081.1"/>
    <property type="molecule type" value="Genomic_DNA"/>
</dbReference>
<reference evidence="1" key="1">
    <citation type="submission" date="2021-03" db="EMBL/GenBank/DDBJ databases">
        <title>Draft genome sequence of rust myrtle Austropuccinia psidii MF-1, a brazilian biotype.</title>
        <authorList>
            <person name="Quecine M.C."/>
            <person name="Pachon D.M.R."/>
            <person name="Bonatelli M.L."/>
            <person name="Correr F.H."/>
            <person name="Franceschini L.M."/>
            <person name="Leite T.F."/>
            <person name="Margarido G.R.A."/>
            <person name="Almeida C.A."/>
            <person name="Ferrarezi J.A."/>
            <person name="Labate C.A."/>
        </authorList>
    </citation>
    <scope>NUCLEOTIDE SEQUENCE</scope>
    <source>
        <strain evidence="1">MF-1</strain>
    </source>
</reference>
<proteinExistence type="predicted"/>